<feature type="compositionally biased region" description="Polar residues" evidence="10">
    <location>
        <begin position="35"/>
        <end position="80"/>
    </location>
</feature>
<dbReference type="GO" id="GO:0000245">
    <property type="term" value="P:spliceosomal complex assembly"/>
    <property type="evidence" value="ECO:0007669"/>
    <property type="project" value="TreeGrafter"/>
</dbReference>
<dbReference type="InterPro" id="IPR011009">
    <property type="entry name" value="Kinase-like_dom_sf"/>
</dbReference>
<feature type="compositionally biased region" description="Polar residues" evidence="10">
    <location>
        <begin position="323"/>
        <end position="337"/>
    </location>
</feature>
<comment type="catalytic activity">
    <reaction evidence="7">
        <text>L-threonyl-[protein] + ATP = O-phospho-L-threonyl-[protein] + ADP + H(+)</text>
        <dbReference type="Rhea" id="RHEA:46608"/>
        <dbReference type="Rhea" id="RHEA-COMP:11060"/>
        <dbReference type="Rhea" id="RHEA-COMP:11605"/>
        <dbReference type="ChEBI" id="CHEBI:15378"/>
        <dbReference type="ChEBI" id="CHEBI:30013"/>
        <dbReference type="ChEBI" id="CHEBI:30616"/>
        <dbReference type="ChEBI" id="CHEBI:61977"/>
        <dbReference type="ChEBI" id="CHEBI:456216"/>
        <dbReference type="EC" id="2.7.11.1"/>
    </reaction>
</comment>
<dbReference type="Pfam" id="PF00069">
    <property type="entry name" value="Pkinase"/>
    <property type="match status" value="2"/>
</dbReference>
<feature type="compositionally biased region" description="Basic and acidic residues" evidence="10">
    <location>
        <begin position="1"/>
        <end position="10"/>
    </location>
</feature>
<keyword evidence="6 9" id="KW-0067">ATP-binding</keyword>
<gene>
    <name evidence="12" type="ORF">C1645_736294</name>
</gene>
<evidence type="ECO:0000313" key="12">
    <source>
        <dbReference type="EMBL" id="RIA92478.1"/>
    </source>
</evidence>
<feature type="region of interest" description="Disordered" evidence="10">
    <location>
        <begin position="621"/>
        <end position="674"/>
    </location>
</feature>
<feature type="region of interest" description="Disordered" evidence="10">
    <location>
        <begin position="286"/>
        <end position="381"/>
    </location>
</feature>
<feature type="domain" description="Protein kinase" evidence="11">
    <location>
        <begin position="129"/>
        <end position="610"/>
    </location>
</feature>
<dbReference type="Gene3D" id="3.30.200.20">
    <property type="entry name" value="Phosphorylase Kinase, domain 1"/>
    <property type="match status" value="1"/>
</dbReference>
<name>A0A397T2C9_9GLOM</name>
<evidence type="ECO:0000256" key="6">
    <source>
        <dbReference type="ARBA" id="ARBA00022840"/>
    </source>
</evidence>
<feature type="region of interest" description="Disordered" evidence="10">
    <location>
        <begin position="1"/>
        <end position="98"/>
    </location>
</feature>
<proteinExistence type="predicted"/>
<feature type="compositionally biased region" description="Polar residues" evidence="10">
    <location>
        <begin position="624"/>
        <end position="634"/>
    </location>
</feature>
<dbReference type="SMART" id="SM00220">
    <property type="entry name" value="S_TKc"/>
    <property type="match status" value="1"/>
</dbReference>
<evidence type="ECO:0000256" key="2">
    <source>
        <dbReference type="ARBA" id="ARBA00022527"/>
    </source>
</evidence>
<organism evidence="12 13">
    <name type="scientific">Glomus cerebriforme</name>
    <dbReference type="NCBI Taxonomy" id="658196"/>
    <lineage>
        <taxon>Eukaryota</taxon>
        <taxon>Fungi</taxon>
        <taxon>Fungi incertae sedis</taxon>
        <taxon>Mucoromycota</taxon>
        <taxon>Glomeromycotina</taxon>
        <taxon>Glomeromycetes</taxon>
        <taxon>Glomerales</taxon>
        <taxon>Glomeraceae</taxon>
        <taxon>Glomus</taxon>
    </lineage>
</organism>
<keyword evidence="13" id="KW-1185">Reference proteome</keyword>
<dbReference type="FunFam" id="1.10.510.10:FF:000409">
    <property type="entry name" value="CMGC/SRPK protein kinase"/>
    <property type="match status" value="1"/>
</dbReference>
<dbReference type="CDD" id="cd14136">
    <property type="entry name" value="STKc_SRPK"/>
    <property type="match status" value="1"/>
</dbReference>
<evidence type="ECO:0000259" key="11">
    <source>
        <dbReference type="PROSITE" id="PS50011"/>
    </source>
</evidence>
<keyword evidence="2" id="KW-0723">Serine/threonine-protein kinase</keyword>
<dbReference type="AlphaFoldDB" id="A0A397T2C9"/>
<dbReference type="GO" id="GO:0005737">
    <property type="term" value="C:cytoplasm"/>
    <property type="evidence" value="ECO:0007669"/>
    <property type="project" value="TreeGrafter"/>
</dbReference>
<dbReference type="InterPro" id="IPR051334">
    <property type="entry name" value="SRPK"/>
</dbReference>
<dbReference type="Gene3D" id="1.10.510.10">
    <property type="entry name" value="Transferase(Phosphotransferase) domain 1"/>
    <property type="match status" value="1"/>
</dbReference>
<dbReference type="FunFam" id="1.10.510.10:FF:000541">
    <property type="entry name" value="CMGC/SRPK protein kinase"/>
    <property type="match status" value="1"/>
</dbReference>
<evidence type="ECO:0000256" key="3">
    <source>
        <dbReference type="ARBA" id="ARBA00022679"/>
    </source>
</evidence>
<feature type="compositionally biased region" description="Basic and acidic residues" evidence="10">
    <location>
        <begin position="635"/>
        <end position="665"/>
    </location>
</feature>
<dbReference type="InterPro" id="IPR008271">
    <property type="entry name" value="Ser/Thr_kinase_AS"/>
</dbReference>
<dbReference type="GO" id="GO:0005524">
    <property type="term" value="F:ATP binding"/>
    <property type="evidence" value="ECO:0007669"/>
    <property type="project" value="UniProtKB-UniRule"/>
</dbReference>
<dbReference type="EMBL" id="QKYT01000125">
    <property type="protein sequence ID" value="RIA92478.1"/>
    <property type="molecule type" value="Genomic_DNA"/>
</dbReference>
<comment type="caution">
    <text evidence="12">The sequence shown here is derived from an EMBL/GenBank/DDBJ whole genome shotgun (WGS) entry which is preliminary data.</text>
</comment>
<dbReference type="PROSITE" id="PS00107">
    <property type="entry name" value="PROTEIN_KINASE_ATP"/>
    <property type="match status" value="1"/>
</dbReference>
<dbReference type="EC" id="2.7.11.1" evidence="1"/>
<keyword evidence="3" id="KW-0808">Transferase</keyword>
<accession>A0A397T2C9</accession>
<dbReference type="STRING" id="658196.A0A397T2C9"/>
<keyword evidence="5 12" id="KW-0418">Kinase</keyword>
<dbReference type="GO" id="GO:0005634">
    <property type="term" value="C:nucleus"/>
    <property type="evidence" value="ECO:0007669"/>
    <property type="project" value="TreeGrafter"/>
</dbReference>
<dbReference type="PANTHER" id="PTHR47634">
    <property type="entry name" value="PROTEIN KINASE DOMAIN-CONTAINING PROTEIN-RELATED"/>
    <property type="match status" value="1"/>
</dbReference>
<evidence type="ECO:0000256" key="4">
    <source>
        <dbReference type="ARBA" id="ARBA00022741"/>
    </source>
</evidence>
<dbReference type="GO" id="GO:0050684">
    <property type="term" value="P:regulation of mRNA processing"/>
    <property type="evidence" value="ECO:0007669"/>
    <property type="project" value="TreeGrafter"/>
</dbReference>
<sequence length="686" mass="77592">MRDQMSDKRRQVTLKAKQNTAQKKRRRRTDPGVKVSTNMPSTPRSGITSPMSPILSPTTHNSNKIYSQSLTSHQRQTTNEDYLASSASNSVSEEEPEKIMTEDEEDFEDYCKGGYHPVKIGDIFNEGRYTVIRKLGWGHFSTVWLAKDNRQNRHVALKVVKSAPHYTETALDEIKLLQKIVKANPDAPGRRYVVELLDHFQHKGPHGTHVCMVFEVLGENLLSLIKRYHHRGIPPHLVKQITRQVLMGLDYMHRECGIIHTDLKPENVLVCVDDVEKVVKDELLCGGKPPATAAKKGQQLRITGSQPLSSPSSKSPSVQNSSIELPQPQQQTQGMSKNQKKKLKQKLKKKAAKENGEHMTNGIREDIDNESSEVVKKNEEERKDVDMTENICSLGDVTTETLERDLNDISLVDSSTSNSSSIVNTSSSQTSLTRKTSTSTKWTTPDTITVKIADLGNACWVDHHFTNDIQTRQYRSPEVILGSRWGTSADIWSMACMIFELYTGDYLFDPQTGKSYSKDDDHIAQITELLGNFPKNLALSGKYSNEIFNRKGELKRITKLRTWILSDVLYDKYGLSRTDADFMSSFLLPMLDLNPDKRASARQSLNHPWLQIDSHLPEGATAMKSETNGTSKTINKNDLKETGGDRIVKQENRKSEKNEVLERRHSGYYKSSTKANDVKVDPNWKY</sequence>
<dbReference type="GO" id="GO:0004674">
    <property type="term" value="F:protein serine/threonine kinase activity"/>
    <property type="evidence" value="ECO:0007669"/>
    <property type="project" value="UniProtKB-KW"/>
</dbReference>
<evidence type="ECO:0000256" key="9">
    <source>
        <dbReference type="PROSITE-ProRule" id="PRU10141"/>
    </source>
</evidence>
<protein>
    <recommendedName>
        <fullName evidence="1">non-specific serine/threonine protein kinase</fullName>
        <ecNumber evidence="1">2.7.11.1</ecNumber>
    </recommendedName>
</protein>
<dbReference type="PROSITE" id="PS50011">
    <property type="entry name" value="PROTEIN_KINASE_DOM"/>
    <property type="match status" value="1"/>
</dbReference>
<evidence type="ECO:0000256" key="5">
    <source>
        <dbReference type="ARBA" id="ARBA00022777"/>
    </source>
</evidence>
<evidence type="ECO:0000256" key="1">
    <source>
        <dbReference type="ARBA" id="ARBA00012513"/>
    </source>
</evidence>
<dbReference type="Proteomes" id="UP000265703">
    <property type="component" value="Unassembled WGS sequence"/>
</dbReference>
<dbReference type="InterPro" id="IPR017441">
    <property type="entry name" value="Protein_kinase_ATP_BS"/>
</dbReference>
<feature type="region of interest" description="Disordered" evidence="10">
    <location>
        <begin position="413"/>
        <end position="439"/>
    </location>
</feature>
<dbReference type="PROSITE" id="PS00108">
    <property type="entry name" value="PROTEIN_KINASE_ST"/>
    <property type="match status" value="1"/>
</dbReference>
<comment type="catalytic activity">
    <reaction evidence="8">
        <text>L-seryl-[protein] + ATP = O-phospho-L-seryl-[protein] + ADP + H(+)</text>
        <dbReference type="Rhea" id="RHEA:17989"/>
        <dbReference type="Rhea" id="RHEA-COMP:9863"/>
        <dbReference type="Rhea" id="RHEA-COMP:11604"/>
        <dbReference type="ChEBI" id="CHEBI:15378"/>
        <dbReference type="ChEBI" id="CHEBI:29999"/>
        <dbReference type="ChEBI" id="CHEBI:30616"/>
        <dbReference type="ChEBI" id="CHEBI:83421"/>
        <dbReference type="ChEBI" id="CHEBI:456216"/>
        <dbReference type="EC" id="2.7.11.1"/>
    </reaction>
</comment>
<dbReference type="OrthoDB" id="2649at2759"/>
<dbReference type="FunFam" id="3.30.200.20:FF:000076">
    <property type="entry name" value="CMGC/SRPK protein kinase"/>
    <property type="match status" value="1"/>
</dbReference>
<evidence type="ECO:0000256" key="8">
    <source>
        <dbReference type="ARBA" id="ARBA00048679"/>
    </source>
</evidence>
<feature type="compositionally biased region" description="Basic residues" evidence="10">
    <location>
        <begin position="338"/>
        <end position="351"/>
    </location>
</feature>
<evidence type="ECO:0000313" key="13">
    <source>
        <dbReference type="Proteomes" id="UP000265703"/>
    </source>
</evidence>
<evidence type="ECO:0000256" key="10">
    <source>
        <dbReference type="SAM" id="MobiDB-lite"/>
    </source>
</evidence>
<reference evidence="12 13" key="1">
    <citation type="submission" date="2018-06" db="EMBL/GenBank/DDBJ databases">
        <title>Comparative genomics reveals the genomic features of Rhizophagus irregularis, R. cerebriforme, R. diaphanum and Gigaspora rosea, and their symbiotic lifestyle signature.</title>
        <authorList>
            <person name="Morin E."/>
            <person name="San Clemente H."/>
            <person name="Chen E.C.H."/>
            <person name="De La Providencia I."/>
            <person name="Hainaut M."/>
            <person name="Kuo A."/>
            <person name="Kohler A."/>
            <person name="Murat C."/>
            <person name="Tang N."/>
            <person name="Roy S."/>
            <person name="Loubradou J."/>
            <person name="Henrissat B."/>
            <person name="Grigoriev I.V."/>
            <person name="Corradi N."/>
            <person name="Roux C."/>
            <person name="Martin F.M."/>
        </authorList>
    </citation>
    <scope>NUCLEOTIDE SEQUENCE [LARGE SCALE GENOMIC DNA]</scope>
    <source>
        <strain evidence="12 13">DAOM 227022</strain>
    </source>
</reference>
<evidence type="ECO:0000256" key="7">
    <source>
        <dbReference type="ARBA" id="ARBA00047899"/>
    </source>
</evidence>
<feature type="binding site" evidence="9">
    <location>
        <position position="158"/>
    </location>
    <ligand>
        <name>ATP</name>
        <dbReference type="ChEBI" id="CHEBI:30616"/>
    </ligand>
</feature>
<feature type="compositionally biased region" description="Low complexity" evidence="10">
    <location>
        <begin position="305"/>
        <end position="322"/>
    </location>
</feature>
<dbReference type="InterPro" id="IPR000719">
    <property type="entry name" value="Prot_kinase_dom"/>
</dbReference>
<dbReference type="SUPFAM" id="SSF56112">
    <property type="entry name" value="Protein kinase-like (PK-like)"/>
    <property type="match status" value="1"/>
</dbReference>
<keyword evidence="4 9" id="KW-0547">Nucleotide-binding</keyword>
<dbReference type="PANTHER" id="PTHR47634:SF9">
    <property type="entry name" value="PROTEIN KINASE DOMAIN-CONTAINING PROTEIN-RELATED"/>
    <property type="match status" value="1"/>
</dbReference>